<organism evidence="1">
    <name type="scientific">Myoviridae sp. ct3D84</name>
    <dbReference type="NCBI Taxonomy" id="2825023"/>
    <lineage>
        <taxon>Viruses</taxon>
        <taxon>Duplodnaviria</taxon>
        <taxon>Heunggongvirae</taxon>
        <taxon>Uroviricota</taxon>
        <taxon>Caudoviricetes</taxon>
    </lineage>
</organism>
<accession>A0A8S5PBX4</accession>
<protein>
    <submittedName>
        <fullName evidence="1">Minor tail protein</fullName>
    </submittedName>
</protein>
<dbReference type="EMBL" id="BK015371">
    <property type="protein sequence ID" value="DAE03724.1"/>
    <property type="molecule type" value="Genomic_DNA"/>
</dbReference>
<sequence>MKEHPMLYIDTATELDYIEARLKDVPEKIVSKRILKTALTAAARQARKQMVKDNKQRYALKKSGTFSRESKVIAAKTSKLEATVLASGPKHKLYEFTSRQNTARLAARAKVLKEAPLKSLEIDGRKAFIATIANKNGSTHTGIFQRKTSARNPIDERISLTSADMFGRVARKPEVAELVYDMLAKEVEKRIEKALE</sequence>
<proteinExistence type="predicted"/>
<name>A0A8S5PBX4_9CAUD</name>
<evidence type="ECO:0000313" key="1">
    <source>
        <dbReference type="EMBL" id="DAE03724.1"/>
    </source>
</evidence>
<reference evidence="1" key="1">
    <citation type="journal article" date="2021" name="Proc. Natl. Acad. Sci. U.S.A.">
        <title>A Catalog of Tens of Thousands of Viruses from Human Metagenomes Reveals Hidden Associations with Chronic Diseases.</title>
        <authorList>
            <person name="Tisza M.J."/>
            <person name="Buck C.B."/>
        </authorList>
    </citation>
    <scope>NUCLEOTIDE SEQUENCE</scope>
    <source>
        <strain evidence="1">Ct3D84</strain>
    </source>
</reference>